<evidence type="ECO:0000256" key="1">
    <source>
        <dbReference type="SAM" id="SignalP"/>
    </source>
</evidence>
<dbReference type="EMBL" id="LR899010">
    <property type="protein sequence ID" value="CAD7081945.1"/>
    <property type="molecule type" value="Genomic_DNA"/>
</dbReference>
<evidence type="ECO:0000259" key="2">
    <source>
        <dbReference type="Pfam" id="PF12248"/>
    </source>
</evidence>
<feature type="signal peptide" evidence="1">
    <location>
        <begin position="1"/>
        <end position="22"/>
    </location>
</feature>
<feature type="domain" description="Farnesoic acid O-methyl transferase" evidence="2">
    <location>
        <begin position="48"/>
        <end position="184"/>
    </location>
</feature>
<dbReference type="Proteomes" id="UP000594454">
    <property type="component" value="Chromosome 2"/>
</dbReference>
<evidence type="ECO:0000313" key="3">
    <source>
        <dbReference type="EMBL" id="CAD7081945.1"/>
    </source>
</evidence>
<proteinExistence type="predicted"/>
<dbReference type="InterPro" id="IPR022041">
    <property type="entry name" value="Methyltransf_FA"/>
</dbReference>
<reference evidence="3 4" key="1">
    <citation type="submission" date="2020-11" db="EMBL/GenBank/DDBJ databases">
        <authorList>
            <person name="Wallbank WR R."/>
            <person name="Pardo Diaz C."/>
            <person name="Kozak K."/>
            <person name="Martin S."/>
            <person name="Jiggins C."/>
            <person name="Moest M."/>
            <person name="Warren A I."/>
            <person name="Generalovic N T."/>
            <person name="Byers J.R.P. K."/>
            <person name="Montejo-Kovacevich G."/>
            <person name="Yen C E."/>
        </authorList>
    </citation>
    <scope>NUCLEOTIDE SEQUENCE [LARGE SCALE GENOMIC DNA]</scope>
</reference>
<gene>
    <name evidence="3" type="ORF">HERILL_LOCUS5022</name>
</gene>
<dbReference type="AlphaFoldDB" id="A0A7R8YRW9"/>
<keyword evidence="4" id="KW-1185">Reference proteome</keyword>
<name>A0A7R8YRW9_HERIL</name>
<protein>
    <recommendedName>
        <fullName evidence="2">Farnesoic acid O-methyl transferase domain-containing protein</fullName>
    </recommendedName>
</protein>
<dbReference type="PANTHER" id="PTHR36695">
    <property type="entry name" value="AGAP008648-PA"/>
    <property type="match status" value="1"/>
</dbReference>
<feature type="chain" id="PRO_5031527186" description="Farnesoic acid O-methyl transferase domain-containing protein" evidence="1">
    <location>
        <begin position="23"/>
        <end position="212"/>
    </location>
</feature>
<keyword evidence="1" id="KW-0732">Signal</keyword>
<dbReference type="PANTHER" id="PTHR36695:SF12">
    <property type="entry name" value="AGAP008648-PA"/>
    <property type="match status" value="1"/>
</dbReference>
<dbReference type="Pfam" id="PF12248">
    <property type="entry name" value="Methyltransf_FA"/>
    <property type="match status" value="1"/>
</dbReference>
<accession>A0A7R8YRW9</accession>
<organism evidence="3 4">
    <name type="scientific">Hermetia illucens</name>
    <name type="common">Black soldier fly</name>
    <dbReference type="NCBI Taxonomy" id="343691"/>
    <lineage>
        <taxon>Eukaryota</taxon>
        <taxon>Metazoa</taxon>
        <taxon>Ecdysozoa</taxon>
        <taxon>Arthropoda</taxon>
        <taxon>Hexapoda</taxon>
        <taxon>Insecta</taxon>
        <taxon>Pterygota</taxon>
        <taxon>Neoptera</taxon>
        <taxon>Endopterygota</taxon>
        <taxon>Diptera</taxon>
        <taxon>Brachycera</taxon>
        <taxon>Stratiomyomorpha</taxon>
        <taxon>Stratiomyidae</taxon>
        <taxon>Hermetiinae</taxon>
        <taxon>Hermetia</taxon>
    </lineage>
</organism>
<evidence type="ECO:0000313" key="4">
    <source>
        <dbReference type="Proteomes" id="UP000594454"/>
    </source>
</evidence>
<dbReference type="InParanoid" id="A0A7R8YRW9"/>
<sequence length="212" mass="23878">MFFTRVVRPIMLVVLLSGSGQSVYNQNPVPFSKLATCQEFTLNAERCMHFFPIESVKNYKTKENKIHLKFYVMAARDANIVLSSGYGENDARYTAVIGGVENTYSWISNRQDTIVGQDSRLPNILSPLYPTPIVVLQKTSGQLHISIPSQAEPLLMADAPDLTEVKLFCLYSWRTDSRWFFNCTEVEDSLLVIDGGCSENAGRCQAYVNFEP</sequence>
<dbReference type="OrthoDB" id="8182187at2759"/>